<organism evidence="4">
    <name type="scientific">Rosellinia necatrix</name>
    <name type="common">White root-rot fungus</name>
    <dbReference type="NCBI Taxonomy" id="77044"/>
    <lineage>
        <taxon>Eukaryota</taxon>
        <taxon>Fungi</taxon>
        <taxon>Dikarya</taxon>
        <taxon>Ascomycota</taxon>
        <taxon>Pezizomycotina</taxon>
        <taxon>Sordariomycetes</taxon>
        <taxon>Xylariomycetidae</taxon>
        <taxon>Xylariales</taxon>
        <taxon>Xylariaceae</taxon>
        <taxon>Rosellinia</taxon>
    </lineage>
</organism>
<evidence type="ECO:0000256" key="1">
    <source>
        <dbReference type="ARBA" id="ARBA00008056"/>
    </source>
</evidence>
<dbReference type="GO" id="GO:0051213">
    <property type="term" value="F:dioxygenase activity"/>
    <property type="evidence" value="ECO:0007669"/>
    <property type="project" value="UniProtKB-KW"/>
</dbReference>
<dbReference type="STRING" id="77044.A0A1W2TTA2"/>
<keyword evidence="4" id="KW-0223">Dioxygenase</keyword>
<comment type="similarity">
    <text evidence="1 2">Belongs to the iron/ascorbate-dependent oxidoreductase family.</text>
</comment>
<dbReference type="Proteomes" id="UP000054516">
    <property type="component" value="Unassembled WGS sequence"/>
</dbReference>
<evidence type="ECO:0000259" key="3">
    <source>
        <dbReference type="PROSITE" id="PS51471"/>
    </source>
</evidence>
<dbReference type="Pfam" id="PF14226">
    <property type="entry name" value="DIOX_N"/>
    <property type="match status" value="1"/>
</dbReference>
<dbReference type="Pfam" id="PF03171">
    <property type="entry name" value="2OG-FeII_Oxy"/>
    <property type="match status" value="1"/>
</dbReference>
<dbReference type="InterPro" id="IPR026992">
    <property type="entry name" value="DIOX_N"/>
</dbReference>
<dbReference type="GO" id="GO:0046872">
    <property type="term" value="F:metal ion binding"/>
    <property type="evidence" value="ECO:0007669"/>
    <property type="project" value="UniProtKB-KW"/>
</dbReference>
<reference evidence="4" key="1">
    <citation type="submission" date="2016-03" db="EMBL/GenBank/DDBJ databases">
        <title>Draft genome sequence of Rosellinia necatrix.</title>
        <authorList>
            <person name="Kanematsu S."/>
        </authorList>
    </citation>
    <scope>NUCLEOTIDE SEQUENCE [LARGE SCALE GENOMIC DNA]</scope>
    <source>
        <strain evidence="4">W97</strain>
    </source>
</reference>
<keyword evidence="2" id="KW-0408">Iron</keyword>
<name>A0A1W2TTA2_ROSNE</name>
<dbReference type="Gene3D" id="2.60.120.330">
    <property type="entry name" value="B-lactam Antibiotic, Isopenicillin N Synthase, Chain"/>
    <property type="match status" value="1"/>
</dbReference>
<feature type="domain" description="Fe2OG dioxygenase" evidence="3">
    <location>
        <begin position="170"/>
        <end position="283"/>
    </location>
</feature>
<evidence type="ECO:0000313" key="4">
    <source>
        <dbReference type="EMBL" id="GAP91779.1"/>
    </source>
</evidence>
<evidence type="ECO:0000256" key="2">
    <source>
        <dbReference type="RuleBase" id="RU003682"/>
    </source>
</evidence>
<evidence type="ECO:0000313" key="5">
    <source>
        <dbReference type="Proteomes" id="UP000054516"/>
    </source>
</evidence>
<dbReference type="EMBL" id="DF977516">
    <property type="protein sequence ID" value="GAP91779.1"/>
    <property type="molecule type" value="Genomic_DNA"/>
</dbReference>
<dbReference type="PROSITE" id="PS51471">
    <property type="entry name" value="FE2OG_OXY"/>
    <property type="match status" value="1"/>
</dbReference>
<dbReference type="InterPro" id="IPR050231">
    <property type="entry name" value="Iron_ascorbate_oxido_reductase"/>
</dbReference>
<dbReference type="GO" id="GO:0044283">
    <property type="term" value="P:small molecule biosynthetic process"/>
    <property type="evidence" value="ECO:0007669"/>
    <property type="project" value="UniProtKB-ARBA"/>
</dbReference>
<dbReference type="InterPro" id="IPR044861">
    <property type="entry name" value="IPNS-like_FE2OG_OXY"/>
</dbReference>
<dbReference type="AlphaFoldDB" id="A0A1W2TTA2"/>
<keyword evidence="2" id="KW-0560">Oxidoreductase</keyword>
<keyword evidence="5" id="KW-1185">Reference proteome</keyword>
<keyword evidence="2" id="KW-0479">Metal-binding</keyword>
<dbReference type="OrthoDB" id="288590at2759"/>
<dbReference type="PANTHER" id="PTHR47990">
    <property type="entry name" value="2-OXOGLUTARATE (2OG) AND FE(II)-DEPENDENT OXYGENASE SUPERFAMILY PROTEIN-RELATED"/>
    <property type="match status" value="1"/>
</dbReference>
<dbReference type="OMA" id="GYHTADE"/>
<dbReference type="InterPro" id="IPR027443">
    <property type="entry name" value="IPNS-like_sf"/>
</dbReference>
<gene>
    <name evidence="4" type="ORF">SAMD00023353_7100170</name>
</gene>
<protein>
    <submittedName>
        <fullName evidence="4">Putative oxoglutarate iron-dependent dioxygenase</fullName>
    </submittedName>
</protein>
<proteinExistence type="inferred from homology"/>
<dbReference type="SUPFAM" id="SSF51197">
    <property type="entry name" value="Clavaminate synthase-like"/>
    <property type="match status" value="1"/>
</dbReference>
<dbReference type="InterPro" id="IPR005123">
    <property type="entry name" value="Oxoglu/Fe-dep_dioxygenase_dom"/>
</dbReference>
<sequence length="346" mass="38540">MSPQFAQLPKLSYAQLRVGGEDEALRTACMNDGAFYLEISDGSDWSWQLVDSLLGDARAFFALPYDRKGTVAMTGSSYDGYKPKGNNIVDAQGTPDQNEFFNVSKHDALLKQCNVYTSRGLVSTRAAENISRFIILSHDILTTILTRLSSALDLDPSDDLSNLHRRDAKSGDHLRFVKYLPEVTSLERNPHIMLIPHTDFGTLTLLYSRQPGLEVMSPSTQAWEPVEPKKEHFLVMVGDALVKFTNGLLHSCLHRVSHFGGLVTSDANETTAEKLSLGYFLRPEDDALLCARPSFSLKPATTDEEPVRSDEWIKSRVTSSLVSSYASTANSNWLQMRGTASNWKER</sequence>
<accession>A0A1W2TTA2</accession>